<dbReference type="InterPro" id="IPR037151">
    <property type="entry name" value="AlkB-like_sf"/>
</dbReference>
<dbReference type="SUPFAM" id="SSF51197">
    <property type="entry name" value="Clavaminate synthase-like"/>
    <property type="match status" value="1"/>
</dbReference>
<dbReference type="VEuPathDB" id="FungiDB:ASPSYDRAFT_921108"/>
<dbReference type="PANTHER" id="PTHR31573">
    <property type="entry name" value="ALPHA-KETOGLUTARATE-DEPENDENT DIOXYGENASE ALKB HOMOLOG 2"/>
    <property type="match status" value="1"/>
</dbReference>
<dbReference type="GO" id="GO:0006307">
    <property type="term" value="P:DNA alkylation repair"/>
    <property type="evidence" value="ECO:0007669"/>
    <property type="project" value="TreeGrafter"/>
</dbReference>
<feature type="compositionally biased region" description="Polar residues" evidence="2">
    <location>
        <begin position="45"/>
        <end position="54"/>
    </location>
</feature>
<dbReference type="InterPro" id="IPR027450">
    <property type="entry name" value="AlkB-like"/>
</dbReference>
<dbReference type="AlphaFoldDB" id="A0A1L9TLB1"/>
<feature type="binding site" evidence="1">
    <location>
        <position position="568"/>
    </location>
    <ligand>
        <name>2-oxoglutarate</name>
        <dbReference type="ChEBI" id="CHEBI:16810"/>
    </ligand>
</feature>
<evidence type="ECO:0000256" key="2">
    <source>
        <dbReference type="SAM" id="MobiDB-lite"/>
    </source>
</evidence>
<dbReference type="InterPro" id="IPR032852">
    <property type="entry name" value="ALKBH2"/>
</dbReference>
<sequence length="767" mass="86845">MTRKRKDQTSPAPGPSRPTKLRRSARNAATTPATIPGPSAAADTVETTSESPNNPDADDTPHDFETPTTDASMAEGTYADAHFSVLEEVDGAPPAWADDRPSLACTIPWFNSTQAGMYFKDEYCWGLLIDGDCGARSYIDDEVVITRLGGGSEKVEGQLVVKKDQDENDLRVKCIMKSKTNKQEIGLVIGNRNSLLNRKLPHRFSVMDYFQIAKVWPEKQDGCVFYKVRFEKLDISKKSWWARKGAPDPVPHEQRTMQPVVKVCPSCETREMQVYKEGWTCLNRHCGDFWKINGHDITNAMNLTFHDAFLEYRIPPLECQRNAPSLVPDRLSEITKKEAEDPHFSFSHEAMRGIVCRLCCRCIPRRFWEGWKCADGLANQGASTAVSTTNKCPFKRWLNIVPLSLDEAIGPGSPKARRDSSAGSDYLQNKTSNTLHAPYTIHTYEVEGAGYIVHFVANKEINERHGGPNDLFKELQETKLGLRRFPLTQAVVQGTLQAQFAVNYGLPYKFVVPSESLAFNVACDAIHRVLGRLTWATQSAVASMKDTTEDPNELLVLGYQEGQKIGYHDDGEDSLGPTIASLSLGAPSTMKIRMKYKYYHGFTKTSHKLLDIDPVLPKCENYKKRLELKTNFYNPPGTEYKGPPETREGYEKWRVERYSKEKNPKEKHQKCVDKYKEAWWASYQSIPQKERRESPPDLIKMELNHGDMVVMHGAKLQQYFEHAVDVKDTGKLRFALTARRIKREKVDEKDWPKGNFHLTGDQVYNGG</sequence>
<dbReference type="GO" id="GO:0035516">
    <property type="term" value="F:broad specificity oxidative DNA demethylase activity"/>
    <property type="evidence" value="ECO:0007669"/>
    <property type="project" value="TreeGrafter"/>
</dbReference>
<dbReference type="STRING" id="1036612.A0A1L9TLB1"/>
<feature type="region of interest" description="Disordered" evidence="2">
    <location>
        <begin position="1"/>
        <end position="70"/>
    </location>
</feature>
<dbReference type="OrthoDB" id="2163491at2759"/>
<evidence type="ECO:0000256" key="1">
    <source>
        <dbReference type="PIRSR" id="PIRSR632852-1"/>
    </source>
</evidence>
<dbReference type="EMBL" id="KV878585">
    <property type="protein sequence ID" value="OJJ60073.1"/>
    <property type="molecule type" value="Genomic_DNA"/>
</dbReference>
<dbReference type="Proteomes" id="UP000184356">
    <property type="component" value="Unassembled WGS sequence"/>
</dbReference>
<accession>A0A1L9TLB1</accession>
<evidence type="ECO:0000259" key="3">
    <source>
        <dbReference type="Pfam" id="PF13532"/>
    </source>
</evidence>
<dbReference type="GO" id="GO:0051747">
    <property type="term" value="F:cytosine C-5 DNA demethylase activity"/>
    <property type="evidence" value="ECO:0007669"/>
    <property type="project" value="TreeGrafter"/>
</dbReference>
<proteinExistence type="predicted"/>
<protein>
    <recommendedName>
        <fullName evidence="3">Alpha-ketoglutarate-dependent dioxygenase AlkB-like domain-containing protein</fullName>
    </recommendedName>
</protein>
<dbReference type="GeneID" id="63768679"/>
<evidence type="ECO:0000313" key="5">
    <source>
        <dbReference type="Proteomes" id="UP000184356"/>
    </source>
</evidence>
<feature type="binding site" evidence="1">
    <location>
        <position position="739"/>
    </location>
    <ligand>
        <name>2-oxoglutarate</name>
        <dbReference type="ChEBI" id="CHEBI:16810"/>
    </ligand>
</feature>
<feature type="binding site" evidence="1">
    <location>
        <position position="722"/>
    </location>
    <ligand>
        <name>2-oxoglutarate</name>
        <dbReference type="ChEBI" id="CHEBI:16810"/>
    </ligand>
</feature>
<evidence type="ECO:0000313" key="4">
    <source>
        <dbReference type="EMBL" id="OJJ60073.1"/>
    </source>
</evidence>
<organism evidence="4 5">
    <name type="scientific">Aspergillus sydowii CBS 593.65</name>
    <dbReference type="NCBI Taxonomy" id="1036612"/>
    <lineage>
        <taxon>Eukaryota</taxon>
        <taxon>Fungi</taxon>
        <taxon>Dikarya</taxon>
        <taxon>Ascomycota</taxon>
        <taxon>Pezizomycotina</taxon>
        <taxon>Eurotiomycetes</taxon>
        <taxon>Eurotiomycetidae</taxon>
        <taxon>Eurotiales</taxon>
        <taxon>Aspergillaceae</taxon>
        <taxon>Aspergillus</taxon>
        <taxon>Aspergillus subgen. Nidulantes</taxon>
    </lineage>
</organism>
<feature type="binding site" evidence="1">
    <location>
        <position position="733"/>
    </location>
    <ligand>
        <name>2-oxoglutarate</name>
        <dbReference type="ChEBI" id="CHEBI:16810"/>
    </ligand>
</feature>
<dbReference type="RefSeq" id="XP_040703879.1">
    <property type="nucleotide sequence ID" value="XM_040852606.1"/>
</dbReference>
<feature type="binding site" evidence="1">
    <location>
        <position position="737"/>
    </location>
    <ligand>
        <name>2-oxoglutarate</name>
        <dbReference type="ChEBI" id="CHEBI:16810"/>
    </ligand>
</feature>
<dbReference type="Pfam" id="PF13532">
    <property type="entry name" value="2OG-FeII_Oxy_2"/>
    <property type="match status" value="1"/>
</dbReference>
<name>A0A1L9TLB1_9EURO</name>
<reference evidence="5" key="1">
    <citation type="journal article" date="2017" name="Genome Biol.">
        <title>Comparative genomics reveals high biological diversity and specific adaptations in the industrially and medically important fungal genus Aspergillus.</title>
        <authorList>
            <person name="de Vries R.P."/>
            <person name="Riley R."/>
            <person name="Wiebenga A."/>
            <person name="Aguilar-Osorio G."/>
            <person name="Amillis S."/>
            <person name="Uchima C.A."/>
            <person name="Anderluh G."/>
            <person name="Asadollahi M."/>
            <person name="Askin M."/>
            <person name="Barry K."/>
            <person name="Battaglia E."/>
            <person name="Bayram O."/>
            <person name="Benocci T."/>
            <person name="Braus-Stromeyer S.A."/>
            <person name="Caldana C."/>
            <person name="Canovas D."/>
            <person name="Cerqueira G.C."/>
            <person name="Chen F."/>
            <person name="Chen W."/>
            <person name="Choi C."/>
            <person name="Clum A."/>
            <person name="Dos Santos R.A."/>
            <person name="Damasio A.R."/>
            <person name="Diallinas G."/>
            <person name="Emri T."/>
            <person name="Fekete E."/>
            <person name="Flipphi M."/>
            <person name="Freyberg S."/>
            <person name="Gallo A."/>
            <person name="Gournas C."/>
            <person name="Habgood R."/>
            <person name="Hainaut M."/>
            <person name="Harispe M.L."/>
            <person name="Henrissat B."/>
            <person name="Hilden K.S."/>
            <person name="Hope R."/>
            <person name="Hossain A."/>
            <person name="Karabika E."/>
            <person name="Karaffa L."/>
            <person name="Karanyi Z."/>
            <person name="Krasevec N."/>
            <person name="Kuo A."/>
            <person name="Kusch H."/>
            <person name="LaButti K."/>
            <person name="Lagendijk E.L."/>
            <person name="Lapidus A."/>
            <person name="Levasseur A."/>
            <person name="Lindquist E."/>
            <person name="Lipzen A."/>
            <person name="Logrieco A.F."/>
            <person name="MacCabe A."/>
            <person name="Maekelae M.R."/>
            <person name="Malavazi I."/>
            <person name="Melin P."/>
            <person name="Meyer V."/>
            <person name="Mielnichuk N."/>
            <person name="Miskei M."/>
            <person name="Molnar A.P."/>
            <person name="Mule G."/>
            <person name="Ngan C.Y."/>
            <person name="Orejas M."/>
            <person name="Orosz E."/>
            <person name="Ouedraogo J.P."/>
            <person name="Overkamp K.M."/>
            <person name="Park H.-S."/>
            <person name="Perrone G."/>
            <person name="Piumi F."/>
            <person name="Punt P.J."/>
            <person name="Ram A.F."/>
            <person name="Ramon A."/>
            <person name="Rauscher S."/>
            <person name="Record E."/>
            <person name="Riano-Pachon D.M."/>
            <person name="Robert V."/>
            <person name="Roehrig J."/>
            <person name="Ruller R."/>
            <person name="Salamov A."/>
            <person name="Salih N.S."/>
            <person name="Samson R.A."/>
            <person name="Sandor E."/>
            <person name="Sanguinetti M."/>
            <person name="Schuetze T."/>
            <person name="Sepcic K."/>
            <person name="Shelest E."/>
            <person name="Sherlock G."/>
            <person name="Sophianopoulou V."/>
            <person name="Squina F.M."/>
            <person name="Sun H."/>
            <person name="Susca A."/>
            <person name="Todd R.B."/>
            <person name="Tsang A."/>
            <person name="Unkles S.E."/>
            <person name="van de Wiele N."/>
            <person name="van Rossen-Uffink D."/>
            <person name="Oliveira J.V."/>
            <person name="Vesth T.C."/>
            <person name="Visser J."/>
            <person name="Yu J.-H."/>
            <person name="Zhou M."/>
            <person name="Andersen M.R."/>
            <person name="Archer D.B."/>
            <person name="Baker S.E."/>
            <person name="Benoit I."/>
            <person name="Brakhage A.A."/>
            <person name="Braus G.H."/>
            <person name="Fischer R."/>
            <person name="Frisvad J.C."/>
            <person name="Goldman G.H."/>
            <person name="Houbraken J."/>
            <person name="Oakley B."/>
            <person name="Pocsi I."/>
            <person name="Scazzocchio C."/>
            <person name="Seiboth B."/>
            <person name="vanKuyk P.A."/>
            <person name="Wortman J."/>
            <person name="Dyer P.S."/>
            <person name="Grigoriev I.V."/>
        </authorList>
    </citation>
    <scope>NUCLEOTIDE SEQUENCE [LARGE SCALE GENOMIC DNA]</scope>
    <source>
        <strain evidence="5">CBS 593.65</strain>
    </source>
</reference>
<dbReference type="PANTHER" id="PTHR31573:SF4">
    <property type="entry name" value="FE2OG DIOXYGENASE DOMAIN-CONTAINING PROTEIN"/>
    <property type="match status" value="1"/>
</dbReference>
<gene>
    <name evidence="4" type="ORF">ASPSYDRAFT_921108</name>
</gene>
<dbReference type="GO" id="GO:0008198">
    <property type="term" value="F:ferrous iron binding"/>
    <property type="evidence" value="ECO:0007669"/>
    <property type="project" value="TreeGrafter"/>
</dbReference>
<dbReference type="Gene3D" id="2.60.120.590">
    <property type="entry name" value="Alpha-ketoglutarate-dependent dioxygenase AlkB-like"/>
    <property type="match status" value="1"/>
</dbReference>
<feature type="domain" description="Alpha-ketoglutarate-dependent dioxygenase AlkB-like" evidence="3">
    <location>
        <begin position="450"/>
        <end position="739"/>
    </location>
</feature>
<feature type="binding site" evidence="1">
    <location>
        <position position="559"/>
    </location>
    <ligand>
        <name>2-oxoglutarate</name>
        <dbReference type="ChEBI" id="CHEBI:16810"/>
    </ligand>
</feature>
<keyword evidence="5" id="KW-1185">Reference proteome</keyword>